<dbReference type="VEuPathDB" id="FungiDB:PSHT_03383"/>
<protein>
    <submittedName>
        <fullName evidence="2">Uncharacterized protein</fullName>
    </submittedName>
</protein>
<name>A0A2S4V1S6_9BASI</name>
<sequence>MVSSVNSSWFMSTRSSNNPILPITNPKRIIRNANAEKRRLAHPTANLKPTNSITFPTPTPLSPMSTDTPSTGKQADTSGDHVDKTSVPAFPASTMSTEDMLRVYIQAQHTSALQATARMERLEDAVLELSLKPEPCKSPAVVEPGRIDLQRFKTSDGPMFTGPFQSVEPFITWIRGVQIFFATKAVGHPEDKIRVIGCLIREPNTLNYYANNVDSLVVKSWPDFKKSLFEFALPPLWRTDLRTQIRYLKMLDSDQFIAYSSQARSLQNLANFDAGTNPTVGDFELAESVNIGLPVKVQNLVTNHQVLLVLPFVYSDFEFRVTGFHEGLRKLRASRTRPNALTGTQSSQPGRHSGDEDIIWRIRSYLDSQGHCHFCKKPCGSVPGKCPGPIDKHRLPIPESFVTPPPSRRPVNRSASVAGIADDTVAPSMDPVYVQALEELDKELRLTNESAYVPPAAAQRIIIELLVNGRRLRALVDSGSEINLMTDTASVRAGLPQKLLPRPTKVRLALDTDQLAPIVLRHYTTASFTNPDSSTTFDNVALTLGPISGGHDLISRDPFSCSISTVSFYL</sequence>
<keyword evidence="3" id="KW-1185">Reference proteome</keyword>
<evidence type="ECO:0000313" key="2">
    <source>
        <dbReference type="EMBL" id="POW03479.1"/>
    </source>
</evidence>
<feature type="region of interest" description="Disordered" evidence="1">
    <location>
        <begin position="46"/>
        <end position="89"/>
    </location>
</feature>
<dbReference type="AlphaFoldDB" id="A0A2S4V1S6"/>
<dbReference type="Gene3D" id="2.40.70.10">
    <property type="entry name" value="Acid Proteases"/>
    <property type="match status" value="1"/>
</dbReference>
<dbReference type="InterPro" id="IPR021109">
    <property type="entry name" value="Peptidase_aspartic_dom_sf"/>
</dbReference>
<feature type="region of interest" description="Disordered" evidence="1">
    <location>
        <begin position="335"/>
        <end position="354"/>
    </location>
</feature>
<comment type="caution">
    <text evidence="2">The sequence shown here is derived from an EMBL/GenBank/DDBJ whole genome shotgun (WGS) entry which is preliminary data.</text>
</comment>
<evidence type="ECO:0000313" key="3">
    <source>
        <dbReference type="Proteomes" id="UP000239156"/>
    </source>
</evidence>
<accession>A0A2S4V1S6</accession>
<gene>
    <name evidence="2" type="ORF">PSTT_11093</name>
</gene>
<evidence type="ECO:0000256" key="1">
    <source>
        <dbReference type="SAM" id="MobiDB-lite"/>
    </source>
</evidence>
<reference evidence="2" key="1">
    <citation type="submission" date="2017-12" db="EMBL/GenBank/DDBJ databases">
        <title>Gene loss provides genomic basis for host adaptation in cereal stripe rust fungi.</title>
        <authorList>
            <person name="Xia C."/>
        </authorList>
    </citation>
    <scope>NUCLEOTIDE SEQUENCE [LARGE SCALE GENOMIC DNA]</scope>
    <source>
        <strain evidence="2">93-210</strain>
    </source>
</reference>
<dbReference type="VEuPathDB" id="FungiDB:PSHT_00709"/>
<proteinExistence type="predicted"/>
<dbReference type="EMBL" id="PKSL01000125">
    <property type="protein sequence ID" value="POW03479.1"/>
    <property type="molecule type" value="Genomic_DNA"/>
</dbReference>
<dbReference type="VEuPathDB" id="FungiDB:PSTT_11093"/>
<feature type="compositionally biased region" description="Polar residues" evidence="1">
    <location>
        <begin position="47"/>
        <end position="77"/>
    </location>
</feature>
<dbReference type="CDD" id="cd00303">
    <property type="entry name" value="retropepsin_like"/>
    <property type="match status" value="1"/>
</dbReference>
<feature type="compositionally biased region" description="Polar residues" evidence="1">
    <location>
        <begin position="336"/>
        <end position="350"/>
    </location>
</feature>
<dbReference type="Proteomes" id="UP000239156">
    <property type="component" value="Unassembled WGS sequence"/>
</dbReference>
<organism evidence="2 3">
    <name type="scientific">Puccinia striiformis</name>
    <dbReference type="NCBI Taxonomy" id="27350"/>
    <lineage>
        <taxon>Eukaryota</taxon>
        <taxon>Fungi</taxon>
        <taxon>Dikarya</taxon>
        <taxon>Basidiomycota</taxon>
        <taxon>Pucciniomycotina</taxon>
        <taxon>Pucciniomycetes</taxon>
        <taxon>Pucciniales</taxon>
        <taxon>Pucciniaceae</taxon>
        <taxon>Puccinia</taxon>
    </lineage>
</organism>